<gene>
    <name evidence="2" type="ORF">PgNI_05402</name>
</gene>
<dbReference type="GeneID" id="41960342"/>
<evidence type="ECO:0000313" key="1">
    <source>
        <dbReference type="Proteomes" id="UP000515153"/>
    </source>
</evidence>
<sequence length="434" mass="44580">MAVRVDLRKVWSCLGGHYTLCRLVFASPGNVSRLLYKVNCSHPPSRLLLFNPSTTSSFSPVNTLSFLSLFSVLAPEAFPFHFTGEALFTKVLLSFIDFLHISFTMKTQSAIILALSATVSAHGVVMRILGENNVEMPGLTIADGTPRDCTSNGCGSQADTAIIRDRDIRSGGSPLGRTQGGGPVDASVMIKNFMGMGAASAGNSTGVGEEDNIPANVGSGKSAAAKGAARFSAASRGKFVAIEDEEAEDVAPVSSNFVVRQIGNLLKGLGGGGLAGGGGTKVLAGPETSVKASVGEGASSGLPTVGTDGIIKMTFRQINQDGAGPMTADVDGTSGGTKADAFQKAEVVKDVPGLGIQGLSLATATEFPLEVKMPAGTTCEATVAGVKNVCIVRVRNGAAAGPFGGSAAFTQSAAARKRAIAYRLRKRMSLDNRS</sequence>
<reference evidence="2" key="2">
    <citation type="submission" date="2019-10" db="EMBL/GenBank/DDBJ databases">
        <authorList>
            <consortium name="NCBI Genome Project"/>
        </authorList>
    </citation>
    <scope>NUCLEOTIDE SEQUENCE</scope>
    <source>
        <strain evidence="2">NI907</strain>
    </source>
</reference>
<reference evidence="2" key="3">
    <citation type="submission" date="2025-08" db="UniProtKB">
        <authorList>
            <consortium name="RefSeq"/>
        </authorList>
    </citation>
    <scope>IDENTIFICATION</scope>
    <source>
        <strain evidence="2">NI907</strain>
    </source>
</reference>
<accession>A0A6P8B651</accession>
<dbReference type="PANTHER" id="PTHR34618:SF1">
    <property type="entry name" value="SECRETED PROTEIN"/>
    <property type="match status" value="1"/>
</dbReference>
<evidence type="ECO:0008006" key="3">
    <source>
        <dbReference type="Google" id="ProtNLM"/>
    </source>
</evidence>
<dbReference type="KEGG" id="pgri:PgNI_05402"/>
<dbReference type="RefSeq" id="XP_030982716.1">
    <property type="nucleotide sequence ID" value="XM_031125433.1"/>
</dbReference>
<proteinExistence type="predicted"/>
<organism evidence="1 2">
    <name type="scientific">Pyricularia grisea</name>
    <name type="common">Crabgrass-specific blast fungus</name>
    <name type="synonym">Magnaporthe grisea</name>
    <dbReference type="NCBI Taxonomy" id="148305"/>
    <lineage>
        <taxon>Eukaryota</taxon>
        <taxon>Fungi</taxon>
        <taxon>Dikarya</taxon>
        <taxon>Ascomycota</taxon>
        <taxon>Pezizomycotina</taxon>
        <taxon>Sordariomycetes</taxon>
        <taxon>Sordariomycetidae</taxon>
        <taxon>Magnaporthales</taxon>
        <taxon>Pyriculariaceae</taxon>
        <taxon>Pyricularia</taxon>
    </lineage>
</organism>
<keyword evidence="1" id="KW-1185">Reference proteome</keyword>
<dbReference type="InterPro" id="IPR021476">
    <property type="entry name" value="Egh16-like"/>
</dbReference>
<dbReference type="AlphaFoldDB" id="A0A6P8B651"/>
<dbReference type="Pfam" id="PF11327">
    <property type="entry name" value="Egh16-like"/>
    <property type="match status" value="1"/>
</dbReference>
<dbReference type="PANTHER" id="PTHR34618">
    <property type="entry name" value="SURFACE PROTEIN MAS1, PUTATIVE-RELATED"/>
    <property type="match status" value="1"/>
</dbReference>
<protein>
    <recommendedName>
        <fullName evidence="3">Cell surface protein</fullName>
    </recommendedName>
</protein>
<evidence type="ECO:0000313" key="2">
    <source>
        <dbReference type="RefSeq" id="XP_030982716.1"/>
    </source>
</evidence>
<dbReference type="Proteomes" id="UP000515153">
    <property type="component" value="Chromosome I"/>
</dbReference>
<reference evidence="1 2" key="1">
    <citation type="journal article" date="2019" name="Mol. Biol. Evol.">
        <title>Blast fungal genomes show frequent chromosomal changes, gene gains and losses, and effector gene turnover.</title>
        <authorList>
            <person name="Gomez Luciano L.B."/>
            <person name="Jason Tsai I."/>
            <person name="Chuma I."/>
            <person name="Tosa Y."/>
            <person name="Chen Y.H."/>
            <person name="Li J.Y."/>
            <person name="Li M.Y."/>
            <person name="Jade Lu M.Y."/>
            <person name="Nakayashiki H."/>
            <person name="Li W.H."/>
        </authorList>
    </citation>
    <scope>NUCLEOTIDE SEQUENCE [LARGE SCALE GENOMIC DNA]</scope>
    <source>
        <strain evidence="1 2">NI907</strain>
    </source>
</reference>
<name>A0A6P8B651_PYRGI</name>